<comment type="caution">
    <text evidence="2">The sequence shown here is derived from an EMBL/GenBank/DDBJ whole genome shotgun (WGS) entry which is preliminary data.</text>
</comment>
<dbReference type="STRING" id="1724.GCA_001044175_01291"/>
<sequence>MPGHVLHGWRDLSDGDRKRRDAGEPVQGRPHDESLRDGHRWDTQREGASKFSKEWSDQKIADAVRDAIESPEFTAFNDYSREVWSEIDGEVVYAKYVKVKGREKFVEGYTVGRIPPRARKVVG</sequence>
<proteinExistence type="predicted"/>
<feature type="compositionally biased region" description="Basic and acidic residues" evidence="1">
    <location>
        <begin position="8"/>
        <end position="54"/>
    </location>
</feature>
<organism evidence="2 3">
    <name type="scientific">Corynebacterium renale</name>
    <dbReference type="NCBI Taxonomy" id="1724"/>
    <lineage>
        <taxon>Bacteria</taxon>
        <taxon>Bacillati</taxon>
        <taxon>Actinomycetota</taxon>
        <taxon>Actinomycetes</taxon>
        <taxon>Mycobacteriales</taxon>
        <taxon>Corynebacteriaceae</taxon>
        <taxon>Corynebacterium</taxon>
    </lineage>
</organism>
<gene>
    <name evidence="2" type="ORF">ATK06_1427</name>
</gene>
<evidence type="ECO:0000256" key="1">
    <source>
        <dbReference type="SAM" id="MobiDB-lite"/>
    </source>
</evidence>
<dbReference type="AlphaFoldDB" id="A0A2A9DQY6"/>
<reference evidence="2 3" key="1">
    <citation type="submission" date="2017-10" db="EMBL/GenBank/DDBJ databases">
        <title>Sequencing the genomes of 1000 actinobacteria strains.</title>
        <authorList>
            <person name="Klenk H.-P."/>
        </authorList>
    </citation>
    <scope>NUCLEOTIDE SEQUENCE [LARGE SCALE GENOMIC DNA]</scope>
    <source>
        <strain evidence="2 3">DSM 20688</strain>
    </source>
</reference>
<dbReference type="Proteomes" id="UP000221653">
    <property type="component" value="Unassembled WGS sequence"/>
</dbReference>
<dbReference type="OrthoDB" id="4418475at2"/>
<dbReference type="EMBL" id="PDJF01000001">
    <property type="protein sequence ID" value="PFG28320.1"/>
    <property type="molecule type" value="Genomic_DNA"/>
</dbReference>
<protein>
    <submittedName>
        <fullName evidence="2">EndoU nuclease-like protein</fullName>
    </submittedName>
</protein>
<feature type="region of interest" description="Disordered" evidence="1">
    <location>
        <begin position="1"/>
        <end position="54"/>
    </location>
</feature>
<name>A0A2A9DQY6_9CORY</name>
<accession>A0A2A9DQY6</accession>
<evidence type="ECO:0000313" key="3">
    <source>
        <dbReference type="Proteomes" id="UP000221653"/>
    </source>
</evidence>
<evidence type="ECO:0000313" key="2">
    <source>
        <dbReference type="EMBL" id="PFG28320.1"/>
    </source>
</evidence>
<keyword evidence="3" id="KW-1185">Reference proteome</keyword>